<evidence type="ECO:0000259" key="2">
    <source>
        <dbReference type="PROSITE" id="PS50879"/>
    </source>
</evidence>
<feature type="transmembrane region" description="Helical" evidence="1">
    <location>
        <begin position="210"/>
        <end position="229"/>
    </location>
</feature>
<name>A0A834TNC7_9FABA</name>
<dbReference type="CDD" id="cd06222">
    <property type="entry name" value="RNase_H_like"/>
    <property type="match status" value="1"/>
</dbReference>
<feature type="domain" description="RNase H type-1" evidence="2">
    <location>
        <begin position="31"/>
        <end position="160"/>
    </location>
</feature>
<dbReference type="PROSITE" id="PS50879">
    <property type="entry name" value="RNASE_H_1"/>
    <property type="match status" value="1"/>
</dbReference>
<proteinExistence type="predicted"/>
<comment type="caution">
    <text evidence="3">The sequence shown here is derived from an EMBL/GenBank/DDBJ whole genome shotgun (WGS) entry which is preliminary data.</text>
</comment>
<keyword evidence="1" id="KW-0812">Transmembrane</keyword>
<dbReference type="InterPro" id="IPR036397">
    <property type="entry name" value="RNaseH_sf"/>
</dbReference>
<keyword evidence="1" id="KW-0472">Membrane</keyword>
<dbReference type="PANTHER" id="PTHR47723">
    <property type="entry name" value="OS05G0353850 PROTEIN"/>
    <property type="match status" value="1"/>
</dbReference>
<sequence>MASVTSERPLHDVHKVKLTKPIRLVKWKAPAPGTFKINVDGSSRGNPSKSGVGGLIRDSNGTMMAGFSVSIGFSDILYSELFAIKYGIELAWKKGCKKVICESDFRDALQSVEWATVFNIYRPLIKKIRELLGREWEAKLVHTLREGNQCADYLAKMGSKRKDSGYIWHCPVPALSEQLSKDAAGGSDSEFGFQIFYDFLLFRRLEFRRFLSELMISFLAMLFCCAVNLGKGLRDLVEL</sequence>
<accession>A0A834TNC7</accession>
<dbReference type="PANTHER" id="PTHR47723:SF19">
    <property type="entry name" value="POLYNUCLEOTIDYL TRANSFERASE, RIBONUCLEASE H-LIKE SUPERFAMILY PROTEIN"/>
    <property type="match status" value="1"/>
</dbReference>
<evidence type="ECO:0000256" key="1">
    <source>
        <dbReference type="SAM" id="Phobius"/>
    </source>
</evidence>
<dbReference type="GO" id="GO:0004523">
    <property type="term" value="F:RNA-DNA hybrid ribonuclease activity"/>
    <property type="evidence" value="ECO:0007669"/>
    <property type="project" value="InterPro"/>
</dbReference>
<gene>
    <name evidence="3" type="ORF">G2W53_026119</name>
</gene>
<keyword evidence="4" id="KW-1185">Reference proteome</keyword>
<dbReference type="InterPro" id="IPR053151">
    <property type="entry name" value="RNase_H-like"/>
</dbReference>
<dbReference type="AlphaFoldDB" id="A0A834TNC7"/>
<dbReference type="InterPro" id="IPR044730">
    <property type="entry name" value="RNase_H-like_dom_plant"/>
</dbReference>
<dbReference type="InterPro" id="IPR002156">
    <property type="entry name" value="RNaseH_domain"/>
</dbReference>
<dbReference type="Proteomes" id="UP000634136">
    <property type="component" value="Unassembled WGS sequence"/>
</dbReference>
<keyword evidence="1" id="KW-1133">Transmembrane helix</keyword>
<dbReference type="OrthoDB" id="1752183at2759"/>
<protein>
    <submittedName>
        <fullName evidence="3">Ribonuclease H</fullName>
    </submittedName>
</protein>
<reference evidence="3" key="1">
    <citation type="submission" date="2020-09" db="EMBL/GenBank/DDBJ databases">
        <title>Genome-Enabled Discovery of Anthraquinone Biosynthesis in Senna tora.</title>
        <authorList>
            <person name="Kang S.-H."/>
            <person name="Pandey R.P."/>
            <person name="Lee C.-M."/>
            <person name="Sim J.-S."/>
            <person name="Jeong J.-T."/>
            <person name="Choi B.-S."/>
            <person name="Jung M."/>
            <person name="Ginzburg D."/>
            <person name="Zhao K."/>
            <person name="Won S.Y."/>
            <person name="Oh T.-J."/>
            <person name="Yu Y."/>
            <person name="Kim N.-H."/>
            <person name="Lee O.R."/>
            <person name="Lee T.-H."/>
            <person name="Bashyal P."/>
            <person name="Kim T.-S."/>
            <person name="Lee W.-H."/>
            <person name="Kawkins C."/>
            <person name="Kim C.-K."/>
            <person name="Kim J.S."/>
            <person name="Ahn B.O."/>
            <person name="Rhee S.Y."/>
            <person name="Sohng J.K."/>
        </authorList>
    </citation>
    <scope>NUCLEOTIDE SEQUENCE</scope>
    <source>
        <tissue evidence="3">Leaf</tissue>
    </source>
</reference>
<evidence type="ECO:0000313" key="3">
    <source>
        <dbReference type="EMBL" id="KAF7820664.1"/>
    </source>
</evidence>
<dbReference type="Pfam" id="PF13456">
    <property type="entry name" value="RVT_3"/>
    <property type="match status" value="1"/>
</dbReference>
<organism evidence="3 4">
    <name type="scientific">Senna tora</name>
    <dbReference type="NCBI Taxonomy" id="362788"/>
    <lineage>
        <taxon>Eukaryota</taxon>
        <taxon>Viridiplantae</taxon>
        <taxon>Streptophyta</taxon>
        <taxon>Embryophyta</taxon>
        <taxon>Tracheophyta</taxon>
        <taxon>Spermatophyta</taxon>
        <taxon>Magnoliopsida</taxon>
        <taxon>eudicotyledons</taxon>
        <taxon>Gunneridae</taxon>
        <taxon>Pentapetalae</taxon>
        <taxon>rosids</taxon>
        <taxon>fabids</taxon>
        <taxon>Fabales</taxon>
        <taxon>Fabaceae</taxon>
        <taxon>Caesalpinioideae</taxon>
        <taxon>Cassia clade</taxon>
        <taxon>Senna</taxon>
    </lineage>
</organism>
<dbReference type="GO" id="GO:0003676">
    <property type="term" value="F:nucleic acid binding"/>
    <property type="evidence" value="ECO:0007669"/>
    <property type="project" value="InterPro"/>
</dbReference>
<dbReference type="Gene3D" id="3.30.420.10">
    <property type="entry name" value="Ribonuclease H-like superfamily/Ribonuclease H"/>
    <property type="match status" value="1"/>
</dbReference>
<dbReference type="SUPFAM" id="SSF53098">
    <property type="entry name" value="Ribonuclease H-like"/>
    <property type="match status" value="1"/>
</dbReference>
<evidence type="ECO:0000313" key="4">
    <source>
        <dbReference type="Proteomes" id="UP000634136"/>
    </source>
</evidence>
<dbReference type="EMBL" id="JAAIUW010000008">
    <property type="protein sequence ID" value="KAF7820664.1"/>
    <property type="molecule type" value="Genomic_DNA"/>
</dbReference>
<dbReference type="InterPro" id="IPR012337">
    <property type="entry name" value="RNaseH-like_sf"/>
</dbReference>